<dbReference type="Proteomes" id="UP001295684">
    <property type="component" value="Unassembled WGS sequence"/>
</dbReference>
<proteinExistence type="predicted"/>
<evidence type="ECO:0000313" key="3">
    <source>
        <dbReference type="Proteomes" id="UP001295684"/>
    </source>
</evidence>
<feature type="compositionally biased region" description="Polar residues" evidence="1">
    <location>
        <begin position="297"/>
        <end position="307"/>
    </location>
</feature>
<comment type="caution">
    <text evidence="2">The sequence shown here is derived from an EMBL/GenBank/DDBJ whole genome shotgun (WGS) entry which is preliminary data.</text>
</comment>
<feature type="region of interest" description="Disordered" evidence="1">
    <location>
        <begin position="295"/>
        <end position="323"/>
    </location>
</feature>
<accession>A0AAD2DC49</accession>
<dbReference type="AlphaFoldDB" id="A0AAD2DC49"/>
<reference evidence="2" key="1">
    <citation type="submission" date="2023-07" db="EMBL/GenBank/DDBJ databases">
        <authorList>
            <consortium name="AG Swart"/>
            <person name="Singh M."/>
            <person name="Singh A."/>
            <person name="Seah K."/>
            <person name="Emmerich C."/>
        </authorList>
    </citation>
    <scope>NUCLEOTIDE SEQUENCE</scope>
    <source>
        <strain evidence="2">DP1</strain>
    </source>
</reference>
<evidence type="ECO:0000313" key="2">
    <source>
        <dbReference type="EMBL" id="CAI2387248.1"/>
    </source>
</evidence>
<feature type="compositionally biased region" description="Polar residues" evidence="1">
    <location>
        <begin position="347"/>
        <end position="363"/>
    </location>
</feature>
<evidence type="ECO:0000256" key="1">
    <source>
        <dbReference type="SAM" id="MobiDB-lite"/>
    </source>
</evidence>
<organism evidence="2 3">
    <name type="scientific">Euplotes crassus</name>
    <dbReference type="NCBI Taxonomy" id="5936"/>
    <lineage>
        <taxon>Eukaryota</taxon>
        <taxon>Sar</taxon>
        <taxon>Alveolata</taxon>
        <taxon>Ciliophora</taxon>
        <taxon>Intramacronucleata</taxon>
        <taxon>Spirotrichea</taxon>
        <taxon>Hypotrichia</taxon>
        <taxon>Euplotida</taxon>
        <taxon>Euplotidae</taxon>
        <taxon>Moneuplotes</taxon>
    </lineage>
</organism>
<sequence>MSQNQQEKINKSLKPFIENLRSHKKKTRHMSIVSKSFNKKAKSKKTDWSFIQRVNNMKKREIISETRNNLMYTRWKNKIGSVKTDKYENMIKEFTALPQVTLQEKINYYFAVNQKGASFDLSRSFSPDEQFCQLKKDDNWKSIASIILKQEPKTFKKSMALINDYQKQISLTKQTIYKKKTKNKRSDTLSSFKSIRLGSLPVSGSLSIHKDSTMEIHKPSLMSMPDGIYEKELSDDSVSGHGTLKNLAPISPDSEAALNISRDKNYFKEQEEIKIGVDAIEEEDETVSMCSKPSLKSIENTSSQHRVNSAIEEETKKTKPKKGIRYRKAIKNRDSEKFRLRSKLHLHNSQSNKQASGAINRSQSLKKETTFKRKAQKNKFSSISLLQNTIQVPNNDLLMSSTNMSISSPLQKRSIHNSPRASILKKENRENIHKFQAKIKTLVSESQNRNFKIRNRSIEYKTPGLDPLLKIKKAQGRTNSLGKIGLLTLETGRSFKSKNPYVECEDLRKKIFGPPPEINKTLLARRDCDHFRNLLDMISLPEIEFRKLINEGQKPKIIPSKETKQSIKQHKIRALQLSKDLRSKKSPELIYSPITQERRVKLNTNLRVSITMDEFL</sequence>
<keyword evidence="3" id="KW-1185">Reference proteome</keyword>
<dbReference type="EMBL" id="CAMPGE010029761">
    <property type="protein sequence ID" value="CAI2387248.1"/>
    <property type="molecule type" value="Genomic_DNA"/>
</dbReference>
<feature type="region of interest" description="Disordered" evidence="1">
    <location>
        <begin position="344"/>
        <end position="377"/>
    </location>
</feature>
<name>A0AAD2DC49_EUPCR</name>
<gene>
    <name evidence="2" type="ORF">ECRASSUSDP1_LOCUS28877</name>
</gene>
<protein>
    <submittedName>
        <fullName evidence="2">Uncharacterized protein</fullName>
    </submittedName>
</protein>